<evidence type="ECO:0000313" key="1">
    <source>
        <dbReference type="EMBL" id="TCU52397.1"/>
    </source>
</evidence>
<dbReference type="RefSeq" id="WP_008687912.1">
    <property type="nucleotide sequence ID" value="NZ_DBGCQV010000030.1"/>
</dbReference>
<evidence type="ECO:0000313" key="2">
    <source>
        <dbReference type="Proteomes" id="UP000295773"/>
    </source>
</evidence>
<proteinExistence type="predicted"/>
<name>A0A4R3SVX3_9FIRM</name>
<keyword evidence="2" id="KW-1185">Reference proteome</keyword>
<protein>
    <submittedName>
        <fullName evidence="1">Uncharacterized protein</fullName>
    </submittedName>
</protein>
<dbReference type="Proteomes" id="UP000295773">
    <property type="component" value="Unassembled WGS sequence"/>
</dbReference>
<accession>A0A4R3SVX3</accession>
<reference evidence="1 2" key="1">
    <citation type="submission" date="2019-03" db="EMBL/GenBank/DDBJ databases">
        <title>Genomic Encyclopedia of Type Strains, Phase IV (KMG-IV): sequencing the most valuable type-strain genomes for metagenomic binning, comparative biology and taxonomic classification.</title>
        <authorList>
            <person name="Goeker M."/>
        </authorList>
    </citation>
    <scope>NUCLEOTIDE SEQUENCE [LARGE SCALE GENOMIC DNA]</scope>
    <source>
        <strain evidence="1 2">DSM 29481</strain>
    </source>
</reference>
<gene>
    <name evidence="1" type="ORF">EDD61_13321</name>
</gene>
<dbReference type="EMBL" id="SMBP01000033">
    <property type="protein sequence ID" value="TCU52397.1"/>
    <property type="molecule type" value="Genomic_DNA"/>
</dbReference>
<comment type="caution">
    <text evidence="1">The sequence shown here is derived from an EMBL/GenBank/DDBJ whole genome shotgun (WGS) entry which is preliminary data.</text>
</comment>
<organism evidence="1 2">
    <name type="scientific">Longicatena caecimuris</name>
    <dbReference type="NCBI Taxonomy" id="1796635"/>
    <lineage>
        <taxon>Bacteria</taxon>
        <taxon>Bacillati</taxon>
        <taxon>Bacillota</taxon>
        <taxon>Erysipelotrichia</taxon>
        <taxon>Erysipelotrichales</taxon>
        <taxon>Erysipelotrichaceae</taxon>
        <taxon>Longicatena</taxon>
    </lineage>
</organism>
<sequence length="71" mass="8689">MNMRKYVSFIKFLDHAHIAYNEVRIVKQPSYLKRYFEQYKAYYKLFLIGHNYAGEYEKLEEDLKNVTSKLT</sequence>
<dbReference type="AlphaFoldDB" id="A0A4R3SVX3"/>